<reference evidence="2" key="1">
    <citation type="submission" date="2021-04" db="EMBL/GenBank/DDBJ databases">
        <title>Luteolibacter sp. 32A isolated from the skin of an Anderson's salamander (Ambystoma andersonii).</title>
        <authorList>
            <person name="Spergser J."/>
            <person name="Busse H.-J."/>
        </authorList>
    </citation>
    <scope>NUCLEOTIDE SEQUENCE</scope>
    <source>
        <strain evidence="2">32A</strain>
    </source>
</reference>
<organism evidence="2 3">
    <name type="scientific">Luteolibacter ambystomatis</name>
    <dbReference type="NCBI Taxonomy" id="2824561"/>
    <lineage>
        <taxon>Bacteria</taxon>
        <taxon>Pseudomonadati</taxon>
        <taxon>Verrucomicrobiota</taxon>
        <taxon>Verrucomicrobiia</taxon>
        <taxon>Verrucomicrobiales</taxon>
        <taxon>Verrucomicrobiaceae</taxon>
        <taxon>Luteolibacter</taxon>
    </lineage>
</organism>
<dbReference type="AlphaFoldDB" id="A0A975G7A1"/>
<proteinExistence type="predicted"/>
<feature type="region of interest" description="Disordered" evidence="1">
    <location>
        <begin position="33"/>
        <end position="52"/>
    </location>
</feature>
<dbReference type="RefSeq" id="WP_211630165.1">
    <property type="nucleotide sequence ID" value="NZ_CP073100.1"/>
</dbReference>
<keyword evidence="3" id="KW-1185">Reference proteome</keyword>
<name>A0A975G7A1_9BACT</name>
<accession>A0A975G7A1</accession>
<gene>
    <name evidence="2" type="ORF">KBB96_14515</name>
</gene>
<evidence type="ECO:0000313" key="2">
    <source>
        <dbReference type="EMBL" id="QUE50076.1"/>
    </source>
</evidence>
<dbReference type="Proteomes" id="UP000676169">
    <property type="component" value="Chromosome"/>
</dbReference>
<dbReference type="EMBL" id="CP073100">
    <property type="protein sequence ID" value="QUE50076.1"/>
    <property type="molecule type" value="Genomic_DNA"/>
</dbReference>
<evidence type="ECO:0000313" key="3">
    <source>
        <dbReference type="Proteomes" id="UP000676169"/>
    </source>
</evidence>
<dbReference type="KEGG" id="lamb:KBB96_14515"/>
<evidence type="ECO:0000256" key="1">
    <source>
        <dbReference type="SAM" id="MobiDB-lite"/>
    </source>
</evidence>
<protein>
    <submittedName>
        <fullName evidence="2">Uncharacterized protein</fullName>
    </submittedName>
</protein>
<sequence>MKRRNGFLKTVALPLLVAALAYEGTRLIVRWTSPTPAETGSPDLPRSTRPPDAGEILRTAKNDLHGLARRRAMVELASTPSLGALERLRSSGRANWQLPDPVVQACAARDPEATWRFLIGGGDAAITSHAQIVLTEWLKKDPEAFTGILRVTSGFSDRRSIAEAAMRFLEGTDDTLAAAAMKHFEILVSIDPDLANSLTSTGPERDRFLSRLLALKPSNARDRIWAGIADRWLAKDWLAATTWAESLPAESRRQIEARFTETAFASKNPDDGPLVMWAVKWLSRKASSGDVSRLGPLYVKALAQTQPDEALEWAGSHLSGYPLAQAMGSIAATRFATDPDGAREMVANLAAGGTQQTATAAIAMAWARTDPVGAVSWWLEFPHDSNGPTEFTRLRSQLTKAQLEEFSAYALEPETPALPSILASLAVNYENPVSTVDQVEPATGANRERILTSAVSYWATQDPAAAAARLTESPDLLNTTRAKRITDQWYQSDRAATVAWAAGLPDEEIRGSLEASLREKISQDPVLNPKQKRALIDKLQ</sequence>